<feature type="transmembrane region" description="Helical" evidence="1">
    <location>
        <begin position="12"/>
        <end position="29"/>
    </location>
</feature>
<feature type="transmembrane region" description="Helical" evidence="1">
    <location>
        <begin position="331"/>
        <end position="349"/>
    </location>
</feature>
<dbReference type="AlphaFoldDB" id="A0A5M6CKF1"/>
<accession>A0A5M6CKF1</accession>
<sequence length="441" mass="51671">MDSNKKFYQRPIFWIIFFFVYAIIASRYVKIDIHDPGFGRSWYFGDSSSEGNVESAAKFYMEKGFRPNAGLPTYNHLDTIPDNDYVYTHYPPMAEWIAGVTAQITHNYKDHCTSVLPLLLSVVLFFMIFYILARWLNNDIAAFIGASVLVLSNYFISWADDTHQHLYIEFFRWSFVYLWWWYLTIHNKKYIIPILAICSAMMCLLSFEPYIYILIIIIGFPLALRQKILRWEVIVLLLVPAFSFSLRLYLNAEYFGGFTAMLHDMKGAFLNRTGASADVSELQRTMHFSDYVYLLPKTRLHRLGHFYIFPSLVIILFGILGLIQLKKHFPSFYRIAVVIYIASVSWAFVMPQHALIHIFTLRHIGIFIGIVIGFGLIKYKEILVLHWKSKNYLLLSGHVIILGYSVFYIAINTVYFVYLKYGLLYPHLGTDNFELFDYFLM</sequence>
<feature type="transmembrane region" description="Helical" evidence="1">
    <location>
        <begin position="228"/>
        <end position="250"/>
    </location>
</feature>
<proteinExistence type="predicted"/>
<feature type="transmembrane region" description="Helical" evidence="1">
    <location>
        <begin position="399"/>
        <end position="418"/>
    </location>
</feature>
<reference evidence="2 3" key="1">
    <citation type="submission" date="2019-09" db="EMBL/GenBank/DDBJ databases">
        <title>Genome sequence and assembly of Taibaiella sp.</title>
        <authorList>
            <person name="Chhetri G."/>
        </authorList>
    </citation>
    <scope>NUCLEOTIDE SEQUENCE [LARGE SCALE GENOMIC DNA]</scope>
    <source>
        <strain evidence="2 3">KVB11</strain>
    </source>
</reference>
<keyword evidence="1" id="KW-0472">Membrane</keyword>
<gene>
    <name evidence="2" type="ORF">F0919_13805</name>
</gene>
<organism evidence="2 3">
    <name type="scientific">Taibaiella lutea</name>
    <dbReference type="NCBI Taxonomy" id="2608001"/>
    <lineage>
        <taxon>Bacteria</taxon>
        <taxon>Pseudomonadati</taxon>
        <taxon>Bacteroidota</taxon>
        <taxon>Chitinophagia</taxon>
        <taxon>Chitinophagales</taxon>
        <taxon>Chitinophagaceae</taxon>
        <taxon>Taibaiella</taxon>
    </lineage>
</organism>
<feature type="transmembrane region" description="Helical" evidence="1">
    <location>
        <begin position="190"/>
        <end position="222"/>
    </location>
</feature>
<comment type="caution">
    <text evidence="2">The sequence shown here is derived from an EMBL/GenBank/DDBJ whole genome shotgun (WGS) entry which is preliminary data.</text>
</comment>
<feature type="transmembrane region" description="Helical" evidence="1">
    <location>
        <begin position="140"/>
        <end position="159"/>
    </location>
</feature>
<feature type="transmembrane region" description="Helical" evidence="1">
    <location>
        <begin position="165"/>
        <end position="183"/>
    </location>
</feature>
<evidence type="ECO:0000313" key="2">
    <source>
        <dbReference type="EMBL" id="KAA5533609.1"/>
    </source>
</evidence>
<dbReference type="RefSeq" id="WP_150033356.1">
    <property type="nucleotide sequence ID" value="NZ_VWSH01000003.1"/>
</dbReference>
<evidence type="ECO:0008006" key="4">
    <source>
        <dbReference type="Google" id="ProtNLM"/>
    </source>
</evidence>
<keyword evidence="1" id="KW-0812">Transmembrane</keyword>
<dbReference type="EMBL" id="VWSH01000003">
    <property type="protein sequence ID" value="KAA5533609.1"/>
    <property type="molecule type" value="Genomic_DNA"/>
</dbReference>
<dbReference type="Proteomes" id="UP000323632">
    <property type="component" value="Unassembled WGS sequence"/>
</dbReference>
<feature type="transmembrane region" description="Helical" evidence="1">
    <location>
        <begin position="306"/>
        <end position="325"/>
    </location>
</feature>
<feature type="transmembrane region" description="Helical" evidence="1">
    <location>
        <begin position="115"/>
        <end position="133"/>
    </location>
</feature>
<name>A0A5M6CKF1_9BACT</name>
<evidence type="ECO:0000256" key="1">
    <source>
        <dbReference type="SAM" id="Phobius"/>
    </source>
</evidence>
<evidence type="ECO:0000313" key="3">
    <source>
        <dbReference type="Proteomes" id="UP000323632"/>
    </source>
</evidence>
<protein>
    <recommendedName>
        <fullName evidence="4">Glycosyltransferase RgtA/B/C/D-like domain-containing protein</fullName>
    </recommendedName>
</protein>
<keyword evidence="1" id="KW-1133">Transmembrane helix</keyword>
<feature type="transmembrane region" description="Helical" evidence="1">
    <location>
        <begin position="361"/>
        <end position="379"/>
    </location>
</feature>
<keyword evidence="3" id="KW-1185">Reference proteome</keyword>